<dbReference type="SUPFAM" id="SSF51126">
    <property type="entry name" value="Pectin lyase-like"/>
    <property type="match status" value="1"/>
</dbReference>
<organism evidence="4 5">
    <name type="scientific">Pseudomonas orientalis</name>
    <dbReference type="NCBI Taxonomy" id="76758"/>
    <lineage>
        <taxon>Bacteria</taxon>
        <taxon>Pseudomonadati</taxon>
        <taxon>Pseudomonadota</taxon>
        <taxon>Gammaproteobacteria</taxon>
        <taxon>Pseudomonadales</taxon>
        <taxon>Pseudomonadaceae</taxon>
        <taxon>Pseudomonas</taxon>
    </lineage>
</organism>
<dbReference type="AlphaFoldDB" id="A0A2L0RVL5"/>
<evidence type="ECO:0000256" key="2">
    <source>
        <dbReference type="SAM" id="SignalP"/>
    </source>
</evidence>
<gene>
    <name evidence="4" type="ORF">BOP93_11240</name>
</gene>
<dbReference type="KEGG" id="poi:BOP93_11240"/>
<dbReference type="InterPro" id="IPR051551">
    <property type="entry name" value="Autotransporter_adhesion"/>
</dbReference>
<dbReference type="InterPro" id="IPR036709">
    <property type="entry name" value="Autotransporte_beta_dom_sf"/>
</dbReference>
<feature type="domain" description="Autotransporter" evidence="3">
    <location>
        <begin position="590"/>
        <end position="868"/>
    </location>
</feature>
<dbReference type="GO" id="GO:0019867">
    <property type="term" value="C:outer membrane"/>
    <property type="evidence" value="ECO:0007669"/>
    <property type="project" value="InterPro"/>
</dbReference>
<feature type="chain" id="PRO_5014811141" evidence="2">
    <location>
        <begin position="31"/>
        <end position="868"/>
    </location>
</feature>
<dbReference type="SMART" id="SM00869">
    <property type="entry name" value="Autotransporter"/>
    <property type="match status" value="1"/>
</dbReference>
<sequence length="868" mass="90126">MTKASGFPTRAVIAVGILSLQYFTPQPAHAACAFSPGPGDDAYVCDSGASNGGLSDLQGNNRLTLPAGGTGIINGPVTFGAGADRILIDAGSILGAVQQGAGIDDFVMNGGRIASLAQGDGLDTFLMIDGVIEREFVDGDVARQTGGTIGRVDMKLDDNVYEMTGGEILGNLVTGFEKDRVDISGTASVGGNISTSGGDDIIRVSGGVIKGEIRASFGNDTFTWSNGGEVQSSVLMGDGDDNALLSGLTESRLAATPSIDGGLGNDQLTFDNSTSSTPTRYVGWETVNLNNASRFDLARDFFLGDSASNTGTFNIDGSSTLAVSQGAIRPYTAGQLATLNNAGTIDMTTDNSANSSLTVHGNYVGNNGQLWLQSVLGDDNSATDKLVVSDGIIGGHTQLGVTNLGGAGGLTQNSGIEVVQALNGTTSSADAFALKGSVSAGAYEYRLFKGGVTAGTENNWYLRSSVVAVQPPVVPPVPPTPPVVVPVAPVTPTPPVVDPDEPAVEPPTAQPVAPIEPAAPPPSQVAAAASPQSAAGSPALPTAVVGAEPIPLYRLEVPVYSVVVPAAQVMTRMALGTFHERQGEQSLLTETGAVAAGWARAYGGDLNKSWSGTVSPSFDGNIKGYQVGHDLYAAQTSGGQLQRFGLFIGQSRLRGDAKGFAEGFQDRRSGRVKLDGDNVGAYGTLTDPKGWYIDLVAMGTRLDGENKSERGVRMNTKGHALALSAEAGYPISVSKHWVVEPQVQVIRQTIDVDNQNDGISKVSFDSQEYWTSRLGARVKGRYLMGNTPVEPYVRANVWHAFGGRDTVTYDDVDRIKSDHKSSTADVGLGVVAQLCSAVSVYLTADYTANLDGNAQRGMGGTAGVRMRW</sequence>
<dbReference type="InterPro" id="IPR006315">
    <property type="entry name" value="OM_autotransptr_brl_dom"/>
</dbReference>
<dbReference type="Proteomes" id="UP000239888">
    <property type="component" value="Chromosome"/>
</dbReference>
<dbReference type="InterPro" id="IPR011050">
    <property type="entry name" value="Pectin_lyase_fold/virulence"/>
</dbReference>
<dbReference type="NCBIfam" id="TIGR01414">
    <property type="entry name" value="autotrans_barl"/>
    <property type="match status" value="1"/>
</dbReference>
<accession>A0A2L0RVL5</accession>
<dbReference type="PROSITE" id="PS51208">
    <property type="entry name" value="AUTOTRANSPORTER"/>
    <property type="match status" value="1"/>
</dbReference>
<dbReference type="InterPro" id="IPR005546">
    <property type="entry name" value="Autotransporte_beta"/>
</dbReference>
<dbReference type="Pfam" id="PF18883">
    <property type="entry name" value="AC_1"/>
    <property type="match status" value="1"/>
</dbReference>
<dbReference type="Gene3D" id="2.160.20.20">
    <property type="match status" value="1"/>
</dbReference>
<proteinExistence type="predicted"/>
<dbReference type="RefSeq" id="WP_104502717.1">
    <property type="nucleotide sequence ID" value="NZ_CP018049.1"/>
</dbReference>
<name>A0A2L0RVL5_9PSED</name>
<dbReference type="Gene3D" id="2.40.128.130">
    <property type="entry name" value="Autotransporter beta-domain"/>
    <property type="match status" value="1"/>
</dbReference>
<feature type="signal peptide" evidence="2">
    <location>
        <begin position="1"/>
        <end position="30"/>
    </location>
</feature>
<dbReference type="PANTHER" id="PTHR35037:SF3">
    <property type="entry name" value="C-TERMINAL REGION OF AIDA-LIKE PROTEIN"/>
    <property type="match status" value="1"/>
</dbReference>
<dbReference type="Pfam" id="PF03797">
    <property type="entry name" value="Autotransporter"/>
    <property type="match status" value="1"/>
</dbReference>
<reference evidence="4 5" key="1">
    <citation type="journal article" date="2018" name="Front. Microbiol.">
        <title>Pseudomonas orientalis F9: A Potent Antagonist against Phytopathogens with Phytotoxic Effect in the Apple Flower.</title>
        <authorList>
            <person name="Zengerer V."/>
            <person name="Schmid M."/>
            <person name="Bieri M."/>
            <person name="Muller D.C."/>
            <person name="Remus-Emsermann M.N.P."/>
            <person name="Ahrens C.H."/>
            <person name="Pelludat C."/>
        </authorList>
    </citation>
    <scope>NUCLEOTIDE SEQUENCE [LARGE SCALE GENOMIC DNA]</scope>
    <source>
        <strain evidence="4 5">F9</strain>
    </source>
</reference>
<dbReference type="PANTHER" id="PTHR35037">
    <property type="entry name" value="C-TERMINAL REGION OF AIDA-LIKE PROTEIN"/>
    <property type="match status" value="1"/>
</dbReference>
<dbReference type="InterPro" id="IPR043990">
    <property type="entry name" value="AC_1"/>
</dbReference>
<feature type="compositionally biased region" description="Low complexity" evidence="1">
    <location>
        <begin position="524"/>
        <end position="533"/>
    </location>
</feature>
<dbReference type="SUPFAM" id="SSF103515">
    <property type="entry name" value="Autotransporter"/>
    <property type="match status" value="1"/>
</dbReference>
<evidence type="ECO:0000313" key="4">
    <source>
        <dbReference type="EMBL" id="AUZ46145.1"/>
    </source>
</evidence>
<feature type="region of interest" description="Disordered" evidence="1">
    <location>
        <begin position="496"/>
        <end position="533"/>
    </location>
</feature>
<evidence type="ECO:0000256" key="1">
    <source>
        <dbReference type="SAM" id="MobiDB-lite"/>
    </source>
</evidence>
<dbReference type="InterPro" id="IPR012332">
    <property type="entry name" value="Autotransporter_pectin_lyase_C"/>
</dbReference>
<protein>
    <submittedName>
        <fullName evidence="4">Autotransporter outer membrane beta-barrel domain-containing protein</fullName>
    </submittedName>
</protein>
<evidence type="ECO:0000313" key="5">
    <source>
        <dbReference type="Proteomes" id="UP000239888"/>
    </source>
</evidence>
<dbReference type="EMBL" id="CP018049">
    <property type="protein sequence ID" value="AUZ46145.1"/>
    <property type="molecule type" value="Genomic_DNA"/>
</dbReference>
<keyword evidence="2" id="KW-0732">Signal</keyword>
<dbReference type="CDD" id="cd01344">
    <property type="entry name" value="PL2_Passenger_AT"/>
    <property type="match status" value="1"/>
</dbReference>
<evidence type="ECO:0000259" key="3">
    <source>
        <dbReference type="PROSITE" id="PS51208"/>
    </source>
</evidence>